<dbReference type="InterPro" id="IPR011037">
    <property type="entry name" value="Pyrv_Knase-like_insert_dom_sf"/>
</dbReference>
<proteinExistence type="predicted"/>
<dbReference type="GO" id="GO:0030151">
    <property type="term" value="F:molybdenum ion binding"/>
    <property type="evidence" value="ECO:0007669"/>
    <property type="project" value="InterPro"/>
</dbReference>
<accession>A0A1G2KT50</accession>
<evidence type="ECO:0000313" key="3">
    <source>
        <dbReference type="Proteomes" id="UP000178510"/>
    </source>
</evidence>
<sequence length="247" mass="27549">MEKIGTVAKLRRYPVKSMRGERVAEVFVSYAGAAGDRVYAFVDDEKAAKGDNFPWVSGRVLPEMLLYTPRFREAFDPLRSYPDAEKFSVDVTTTDGTRFDIADPRLAVELARKLSKKISLRFSERGMQDSRPFSLVGTSTIRALEQELGMPVAEERFRMNCSVEWDSGEPFFEDTLVGHTIRIGEKLELAISKKDTRCSIITVDPKSGGKTPEILAHVARHHGNCVGVYAVVLREGTAKTGDPIYPV</sequence>
<dbReference type="SUPFAM" id="SSF50800">
    <property type="entry name" value="PK beta-barrel domain-like"/>
    <property type="match status" value="1"/>
</dbReference>
<dbReference type="InterPro" id="IPR052716">
    <property type="entry name" value="MOSC_domain"/>
</dbReference>
<dbReference type="Proteomes" id="UP000178510">
    <property type="component" value="Unassembled WGS sequence"/>
</dbReference>
<dbReference type="STRING" id="1802274.A3J58_02855"/>
<dbReference type="PROSITE" id="PS51340">
    <property type="entry name" value="MOSC"/>
    <property type="match status" value="1"/>
</dbReference>
<gene>
    <name evidence="2" type="ORF">A3J58_02855</name>
</gene>
<evidence type="ECO:0000313" key="2">
    <source>
        <dbReference type="EMBL" id="OHA02645.1"/>
    </source>
</evidence>
<name>A0A1G2KT50_9BACT</name>
<comment type="caution">
    <text evidence="2">The sequence shown here is derived from an EMBL/GenBank/DDBJ whole genome shotgun (WGS) entry which is preliminary data.</text>
</comment>
<dbReference type="PANTHER" id="PTHR36930">
    <property type="entry name" value="METAL-SULFUR CLUSTER BIOSYNTHESIS PROTEINS YUAD-RELATED"/>
    <property type="match status" value="1"/>
</dbReference>
<organism evidence="2 3">
    <name type="scientific">Candidatus Sungbacteria bacterium RIFCSPHIGHO2_02_FULL_52_23</name>
    <dbReference type="NCBI Taxonomy" id="1802274"/>
    <lineage>
        <taxon>Bacteria</taxon>
        <taxon>Candidatus Sungiibacteriota</taxon>
    </lineage>
</organism>
<dbReference type="GO" id="GO:0030170">
    <property type="term" value="F:pyridoxal phosphate binding"/>
    <property type="evidence" value="ECO:0007669"/>
    <property type="project" value="InterPro"/>
</dbReference>
<dbReference type="Gene3D" id="2.40.33.20">
    <property type="entry name" value="PK beta-barrel domain-like"/>
    <property type="match status" value="1"/>
</dbReference>
<dbReference type="InterPro" id="IPR005302">
    <property type="entry name" value="MoCF_Sase_C"/>
</dbReference>
<reference evidence="2 3" key="1">
    <citation type="journal article" date="2016" name="Nat. Commun.">
        <title>Thousands of microbial genomes shed light on interconnected biogeochemical processes in an aquifer system.</title>
        <authorList>
            <person name="Anantharaman K."/>
            <person name="Brown C.T."/>
            <person name="Hug L.A."/>
            <person name="Sharon I."/>
            <person name="Castelle C.J."/>
            <person name="Probst A.J."/>
            <person name="Thomas B.C."/>
            <person name="Singh A."/>
            <person name="Wilkins M.J."/>
            <person name="Karaoz U."/>
            <person name="Brodie E.L."/>
            <person name="Williams K.H."/>
            <person name="Hubbard S.S."/>
            <person name="Banfield J.F."/>
        </authorList>
    </citation>
    <scope>NUCLEOTIDE SEQUENCE [LARGE SCALE GENOMIC DNA]</scope>
</reference>
<dbReference type="EMBL" id="MHQM01000040">
    <property type="protein sequence ID" value="OHA02645.1"/>
    <property type="molecule type" value="Genomic_DNA"/>
</dbReference>
<dbReference type="GO" id="GO:0003824">
    <property type="term" value="F:catalytic activity"/>
    <property type="evidence" value="ECO:0007669"/>
    <property type="project" value="InterPro"/>
</dbReference>
<dbReference type="AlphaFoldDB" id="A0A1G2KT50"/>
<dbReference type="PANTHER" id="PTHR36930:SF1">
    <property type="entry name" value="MOSC DOMAIN-CONTAINING PROTEIN"/>
    <property type="match status" value="1"/>
</dbReference>
<evidence type="ECO:0000259" key="1">
    <source>
        <dbReference type="PROSITE" id="PS51340"/>
    </source>
</evidence>
<dbReference type="InterPro" id="IPR005303">
    <property type="entry name" value="MOCOS_middle"/>
</dbReference>
<dbReference type="Pfam" id="PF03473">
    <property type="entry name" value="MOSC"/>
    <property type="match status" value="1"/>
</dbReference>
<protein>
    <recommendedName>
        <fullName evidence="1">MOSC domain-containing protein</fullName>
    </recommendedName>
</protein>
<feature type="domain" description="MOSC" evidence="1">
    <location>
        <begin position="59"/>
        <end position="247"/>
    </location>
</feature>
<dbReference type="Pfam" id="PF03476">
    <property type="entry name" value="MOSC_N"/>
    <property type="match status" value="1"/>
</dbReference>